<evidence type="ECO:0000313" key="3">
    <source>
        <dbReference type="Proteomes" id="UP000232673"/>
    </source>
</evidence>
<name>A0A2N0TVQ8_9FLAO</name>
<dbReference type="Proteomes" id="UP000232673">
    <property type="component" value="Unassembled WGS sequence"/>
</dbReference>
<organism evidence="2 3">
    <name type="scientific">Salegentibacter salinarum</name>
    <dbReference type="NCBI Taxonomy" id="447422"/>
    <lineage>
        <taxon>Bacteria</taxon>
        <taxon>Pseudomonadati</taxon>
        <taxon>Bacteroidota</taxon>
        <taxon>Flavobacteriia</taxon>
        <taxon>Flavobacteriales</taxon>
        <taxon>Flavobacteriaceae</taxon>
        <taxon>Salegentibacter</taxon>
    </lineage>
</organism>
<keyword evidence="1" id="KW-0812">Transmembrane</keyword>
<keyword evidence="3" id="KW-1185">Reference proteome</keyword>
<protein>
    <submittedName>
        <fullName evidence="2">Uncharacterized protein</fullName>
    </submittedName>
</protein>
<keyword evidence="1" id="KW-1133">Transmembrane helix</keyword>
<dbReference type="AlphaFoldDB" id="A0A2N0TVQ8"/>
<dbReference type="EMBL" id="LKTS01000020">
    <property type="protein sequence ID" value="PKD18820.1"/>
    <property type="molecule type" value="Genomic_DNA"/>
</dbReference>
<keyword evidence="1" id="KW-0472">Membrane</keyword>
<sequence>MTSKCYNFPFWLLTVYEIYLFLLFALIFGASSFSQTEEQLSQLAFDDIRDSIRKDRFSDRTKAINAAEAYILRGKRENDKTEEWLGKPLH</sequence>
<comment type="caution">
    <text evidence="2">The sequence shown here is derived from an EMBL/GenBank/DDBJ whole genome shotgun (WGS) entry which is preliminary data.</text>
</comment>
<gene>
    <name evidence="2" type="ORF">APR41_17595</name>
</gene>
<dbReference type="OrthoDB" id="5295174at2"/>
<evidence type="ECO:0000313" key="2">
    <source>
        <dbReference type="EMBL" id="PKD18820.1"/>
    </source>
</evidence>
<accession>A0A2N0TVQ8</accession>
<proteinExistence type="predicted"/>
<reference evidence="2 3" key="1">
    <citation type="submission" date="2015-10" db="EMBL/GenBank/DDBJ databases">
        <title>Draft genome sequence of Salegentibacter salinarum KCTC 12975.</title>
        <authorList>
            <person name="Lin W."/>
            <person name="Zheng Q."/>
        </authorList>
    </citation>
    <scope>NUCLEOTIDE SEQUENCE [LARGE SCALE GENOMIC DNA]</scope>
    <source>
        <strain evidence="2 3">KCTC 12975</strain>
    </source>
</reference>
<evidence type="ECO:0000256" key="1">
    <source>
        <dbReference type="SAM" id="Phobius"/>
    </source>
</evidence>
<feature type="transmembrane region" description="Helical" evidence="1">
    <location>
        <begin position="6"/>
        <end position="28"/>
    </location>
</feature>
<dbReference type="RefSeq" id="WP_079714560.1">
    <property type="nucleotide sequence ID" value="NZ_FUZC01000023.1"/>
</dbReference>